<dbReference type="EMBL" id="JAGPXD010000002">
    <property type="protein sequence ID" value="KAH7369211.1"/>
    <property type="molecule type" value="Genomic_DNA"/>
</dbReference>
<feature type="region of interest" description="Disordered" evidence="1">
    <location>
        <begin position="1"/>
        <end position="46"/>
    </location>
</feature>
<organism evidence="2 3">
    <name type="scientific">Plectosphaerella cucumerina</name>
    <dbReference type="NCBI Taxonomy" id="40658"/>
    <lineage>
        <taxon>Eukaryota</taxon>
        <taxon>Fungi</taxon>
        <taxon>Dikarya</taxon>
        <taxon>Ascomycota</taxon>
        <taxon>Pezizomycotina</taxon>
        <taxon>Sordariomycetes</taxon>
        <taxon>Hypocreomycetidae</taxon>
        <taxon>Glomerellales</taxon>
        <taxon>Plectosphaerellaceae</taxon>
        <taxon>Plectosphaerella</taxon>
    </lineage>
</organism>
<proteinExistence type="predicted"/>
<dbReference type="Proteomes" id="UP000813385">
    <property type="component" value="Unassembled WGS sequence"/>
</dbReference>
<comment type="caution">
    <text evidence="2">The sequence shown here is derived from an EMBL/GenBank/DDBJ whole genome shotgun (WGS) entry which is preliminary data.</text>
</comment>
<evidence type="ECO:0000313" key="2">
    <source>
        <dbReference type="EMBL" id="KAH7369211.1"/>
    </source>
</evidence>
<sequence length="223" mass="23621">MGCIEGTSPCSPSPSVVPWPRSAISSSDPEPAHEPRLGTVAQPRGEDTTCASLPSQGLGRWLTFFFVSPGLASRDDGPPRADRCLRCHSSLSLVVRLVRPLARHHYVIHATPPGNGNAVWEGTAGRVSQPPSIIGGNVLAHVMATASNGSGPLSRCAVGFQGPSENTGGSVAQCRLCARDSGFNAAAALLLRCFDLVVVPVRVDKQWYRCRLPTARSLRGCWT</sequence>
<keyword evidence="3" id="KW-1185">Reference proteome</keyword>
<gene>
    <name evidence="2" type="ORF">B0T11DRAFT_71610</name>
</gene>
<evidence type="ECO:0000256" key="1">
    <source>
        <dbReference type="SAM" id="MobiDB-lite"/>
    </source>
</evidence>
<dbReference type="AlphaFoldDB" id="A0A8K0X8P2"/>
<name>A0A8K0X8P2_9PEZI</name>
<evidence type="ECO:0000313" key="3">
    <source>
        <dbReference type="Proteomes" id="UP000813385"/>
    </source>
</evidence>
<reference evidence="2" key="1">
    <citation type="journal article" date="2021" name="Nat. Commun.">
        <title>Genetic determinants of endophytism in the Arabidopsis root mycobiome.</title>
        <authorList>
            <person name="Mesny F."/>
            <person name="Miyauchi S."/>
            <person name="Thiergart T."/>
            <person name="Pickel B."/>
            <person name="Atanasova L."/>
            <person name="Karlsson M."/>
            <person name="Huettel B."/>
            <person name="Barry K.W."/>
            <person name="Haridas S."/>
            <person name="Chen C."/>
            <person name="Bauer D."/>
            <person name="Andreopoulos W."/>
            <person name="Pangilinan J."/>
            <person name="LaButti K."/>
            <person name="Riley R."/>
            <person name="Lipzen A."/>
            <person name="Clum A."/>
            <person name="Drula E."/>
            <person name="Henrissat B."/>
            <person name="Kohler A."/>
            <person name="Grigoriev I.V."/>
            <person name="Martin F.M."/>
            <person name="Hacquard S."/>
        </authorList>
    </citation>
    <scope>NUCLEOTIDE SEQUENCE</scope>
    <source>
        <strain evidence="2">MPI-CAGE-AT-0016</strain>
    </source>
</reference>
<accession>A0A8K0X8P2</accession>
<protein>
    <submittedName>
        <fullName evidence="2">Uncharacterized protein</fullName>
    </submittedName>
</protein>